<sequence length="195" mass="20783">MQRNVLPPASKAAERGSSNSSAKGEANVSGEVSPVKKSHWGLVTAFMLDLILGLMAAAFIVYAFLITAYRDVPIQDHPVMAKRLMEASRIGPTVYPILFAVVLSRFINTLSLWLLEGGSRLGLLDLLAGNTTVVGTIFTQITLRSVSIVGILLIATWSLSPIGGQASLRVLSSANATTSAATLVRYMSSNNTYVD</sequence>
<feature type="region of interest" description="Disordered" evidence="1">
    <location>
        <begin position="1"/>
        <end position="28"/>
    </location>
</feature>
<feature type="transmembrane region" description="Helical" evidence="2">
    <location>
        <begin position="90"/>
        <end position="115"/>
    </location>
</feature>
<evidence type="ECO:0000256" key="1">
    <source>
        <dbReference type="SAM" id="MobiDB-lite"/>
    </source>
</evidence>
<dbReference type="AlphaFoldDB" id="A0A9Q9EMW2"/>
<reference evidence="3" key="1">
    <citation type="submission" date="2022-06" db="EMBL/GenBank/DDBJ databases">
        <title>Complete genome sequences of two strains of the flax pathogen Septoria linicola.</title>
        <authorList>
            <person name="Lapalu N."/>
            <person name="Simon A."/>
            <person name="Demenou B."/>
            <person name="Paumier D."/>
            <person name="Guillot M.-P."/>
            <person name="Gout L."/>
            <person name="Valade R."/>
        </authorList>
    </citation>
    <scope>NUCLEOTIDE SEQUENCE</scope>
    <source>
        <strain evidence="3">SE15195</strain>
    </source>
</reference>
<protein>
    <submittedName>
        <fullName evidence="3">Uncharacterized protein</fullName>
    </submittedName>
</protein>
<evidence type="ECO:0000313" key="3">
    <source>
        <dbReference type="EMBL" id="USW55967.1"/>
    </source>
</evidence>
<proteinExistence type="predicted"/>
<evidence type="ECO:0000313" key="4">
    <source>
        <dbReference type="Proteomes" id="UP001056384"/>
    </source>
</evidence>
<feature type="transmembrane region" description="Helical" evidence="2">
    <location>
        <begin position="40"/>
        <end position="69"/>
    </location>
</feature>
<dbReference type="EMBL" id="CP099425">
    <property type="protein sequence ID" value="USW55967.1"/>
    <property type="molecule type" value="Genomic_DNA"/>
</dbReference>
<dbReference type="Proteomes" id="UP001056384">
    <property type="component" value="Chromosome 8"/>
</dbReference>
<feature type="transmembrane region" description="Helical" evidence="2">
    <location>
        <begin position="135"/>
        <end position="159"/>
    </location>
</feature>
<keyword evidence="2" id="KW-0812">Transmembrane</keyword>
<name>A0A9Q9EMW2_9PEZI</name>
<keyword evidence="4" id="KW-1185">Reference proteome</keyword>
<organism evidence="3 4">
    <name type="scientific">Septoria linicola</name>
    <dbReference type="NCBI Taxonomy" id="215465"/>
    <lineage>
        <taxon>Eukaryota</taxon>
        <taxon>Fungi</taxon>
        <taxon>Dikarya</taxon>
        <taxon>Ascomycota</taxon>
        <taxon>Pezizomycotina</taxon>
        <taxon>Dothideomycetes</taxon>
        <taxon>Dothideomycetidae</taxon>
        <taxon>Mycosphaerellales</taxon>
        <taxon>Mycosphaerellaceae</taxon>
        <taxon>Septoria</taxon>
    </lineage>
</organism>
<keyword evidence="2" id="KW-0472">Membrane</keyword>
<accession>A0A9Q9EMW2</accession>
<evidence type="ECO:0000256" key="2">
    <source>
        <dbReference type="SAM" id="Phobius"/>
    </source>
</evidence>
<keyword evidence="2" id="KW-1133">Transmembrane helix</keyword>
<gene>
    <name evidence="3" type="ORF">Slin15195_G092860</name>
</gene>